<dbReference type="Pfam" id="PF00293">
    <property type="entry name" value="NUDIX"/>
    <property type="match status" value="1"/>
</dbReference>
<proteinExistence type="predicted"/>
<keyword evidence="1" id="KW-0378">Hydrolase</keyword>
<dbReference type="PANTHER" id="PTHR21340:SF0">
    <property type="entry name" value="BIS(5'-NUCLEOSYL)-TETRAPHOSPHATASE [ASYMMETRICAL]"/>
    <property type="match status" value="1"/>
</dbReference>
<dbReference type="PROSITE" id="PS00893">
    <property type="entry name" value="NUDIX_BOX"/>
    <property type="match status" value="1"/>
</dbReference>
<dbReference type="RefSeq" id="WP_311662466.1">
    <property type="nucleotide sequence ID" value="NZ_JAVRHT010000008.1"/>
</dbReference>
<sequence length="163" mass="17579">MPAVSAHAVDVYPYRHPPSAAGGAEWLVLRRAAGRPDAGAWRMVGGKVEPGEAAWQAALRELAEETGWRPGAGLVEAWALPSVNAFYEWAEDRVVLAPAFAVRVEGEPTLDGEHDGWAWLPAEAAAARLAWPEQARLLRLAARLERSPRPAAWGLPLEHGRGG</sequence>
<dbReference type="PANTHER" id="PTHR21340">
    <property type="entry name" value="DIADENOSINE 5,5-P1,P4-TETRAPHOSPHATE PYROPHOSPHOHYDROLASE MUTT"/>
    <property type="match status" value="1"/>
</dbReference>
<dbReference type="SUPFAM" id="SSF55811">
    <property type="entry name" value="Nudix"/>
    <property type="match status" value="1"/>
</dbReference>
<dbReference type="InterPro" id="IPR000086">
    <property type="entry name" value="NUDIX_hydrolase_dom"/>
</dbReference>
<dbReference type="InterPro" id="IPR020084">
    <property type="entry name" value="NUDIX_hydrolase_CS"/>
</dbReference>
<evidence type="ECO:0000313" key="3">
    <source>
        <dbReference type="EMBL" id="MDT0631124.1"/>
    </source>
</evidence>
<comment type="caution">
    <text evidence="3">The sequence shown here is derived from an EMBL/GenBank/DDBJ whole genome shotgun (WGS) entry which is preliminary data.</text>
</comment>
<dbReference type="Gene3D" id="3.90.79.10">
    <property type="entry name" value="Nucleoside Triphosphate Pyrophosphohydrolase"/>
    <property type="match status" value="1"/>
</dbReference>
<dbReference type="PROSITE" id="PS51462">
    <property type="entry name" value="NUDIX"/>
    <property type="match status" value="1"/>
</dbReference>
<dbReference type="InterPro" id="IPR015797">
    <property type="entry name" value="NUDIX_hydrolase-like_dom_sf"/>
</dbReference>
<evidence type="ECO:0000313" key="4">
    <source>
        <dbReference type="Proteomes" id="UP001267426"/>
    </source>
</evidence>
<keyword evidence="4" id="KW-1185">Reference proteome</keyword>
<name>A0ABU3BPA3_9BACT</name>
<accession>A0ABU3BPA3</accession>
<organism evidence="3 4">
    <name type="scientific">Rubrivirga litoralis</name>
    <dbReference type="NCBI Taxonomy" id="3075598"/>
    <lineage>
        <taxon>Bacteria</taxon>
        <taxon>Pseudomonadati</taxon>
        <taxon>Rhodothermota</taxon>
        <taxon>Rhodothermia</taxon>
        <taxon>Rhodothermales</taxon>
        <taxon>Rubricoccaceae</taxon>
        <taxon>Rubrivirga</taxon>
    </lineage>
</organism>
<feature type="domain" description="Nudix hydrolase" evidence="2">
    <location>
        <begin position="4"/>
        <end position="142"/>
    </location>
</feature>
<protein>
    <submittedName>
        <fullName evidence="3">NUDIX domain-containing protein</fullName>
    </submittedName>
</protein>
<evidence type="ECO:0000259" key="2">
    <source>
        <dbReference type="PROSITE" id="PS51462"/>
    </source>
</evidence>
<dbReference type="InterPro" id="IPR051325">
    <property type="entry name" value="Nudix_hydrolase_domain"/>
</dbReference>
<dbReference type="Proteomes" id="UP001267426">
    <property type="component" value="Unassembled WGS sequence"/>
</dbReference>
<reference evidence="3 4" key="1">
    <citation type="submission" date="2023-09" db="EMBL/GenBank/DDBJ databases">
        <authorList>
            <person name="Rey-Velasco X."/>
        </authorList>
    </citation>
    <scope>NUCLEOTIDE SEQUENCE [LARGE SCALE GENOMIC DNA]</scope>
    <source>
        <strain evidence="3 4">F394</strain>
    </source>
</reference>
<gene>
    <name evidence="3" type="ORF">RM540_05115</name>
</gene>
<dbReference type="EMBL" id="JAVRHT010000008">
    <property type="protein sequence ID" value="MDT0631124.1"/>
    <property type="molecule type" value="Genomic_DNA"/>
</dbReference>
<evidence type="ECO:0000256" key="1">
    <source>
        <dbReference type="ARBA" id="ARBA00022801"/>
    </source>
</evidence>